<dbReference type="InterPro" id="IPR001628">
    <property type="entry name" value="Znf_hrmn_rcpt"/>
</dbReference>
<dbReference type="GO" id="GO:0008270">
    <property type="term" value="F:zinc ion binding"/>
    <property type="evidence" value="ECO:0007669"/>
    <property type="project" value="UniProtKB-KW"/>
</dbReference>
<evidence type="ECO:0000313" key="20">
    <source>
        <dbReference type="Proteomes" id="UP001187531"/>
    </source>
</evidence>
<comment type="caution">
    <text evidence="19">The sequence shown here is derived from an EMBL/GenBank/DDBJ whole genome shotgun (WGS) entry which is preliminary data.</text>
</comment>
<evidence type="ECO:0000256" key="2">
    <source>
        <dbReference type="ARBA" id="ARBA00008092"/>
    </source>
</evidence>
<keyword evidence="20" id="KW-1185">Reference proteome</keyword>
<dbReference type="PRINTS" id="PR00047">
    <property type="entry name" value="STROIDFINGER"/>
</dbReference>
<evidence type="ECO:0000256" key="13">
    <source>
        <dbReference type="ARBA" id="ARBA00077334"/>
    </source>
</evidence>
<dbReference type="PROSITE" id="PS51843">
    <property type="entry name" value="NR_LBD"/>
    <property type="match status" value="1"/>
</dbReference>
<feature type="domain" description="NR LBD" evidence="18">
    <location>
        <begin position="289"/>
        <end position="508"/>
    </location>
</feature>
<name>A0AA88I094_ARTSF</name>
<evidence type="ECO:0000256" key="15">
    <source>
        <dbReference type="SAM" id="MobiDB-lite"/>
    </source>
</evidence>
<evidence type="ECO:0000256" key="3">
    <source>
        <dbReference type="ARBA" id="ARBA00022723"/>
    </source>
</evidence>
<dbReference type="PANTHER" id="PTHR45805">
    <property type="entry name" value="NUCLEAR HORMONE RECEPTOR HR3-RELATED"/>
    <property type="match status" value="1"/>
</dbReference>
<dbReference type="GO" id="GO:0004879">
    <property type="term" value="F:nuclear receptor activity"/>
    <property type="evidence" value="ECO:0007669"/>
    <property type="project" value="InterPro"/>
</dbReference>
<reference evidence="19" key="1">
    <citation type="submission" date="2023-07" db="EMBL/GenBank/DDBJ databases">
        <title>Chromosome-level genome assembly of Artemia franciscana.</title>
        <authorList>
            <person name="Jo E."/>
        </authorList>
    </citation>
    <scope>NUCLEOTIDE SEQUENCE</scope>
    <source>
        <tissue evidence="19">Whole body</tissue>
    </source>
</reference>
<keyword evidence="7 14" id="KW-0238">DNA-binding</keyword>
<evidence type="ECO:0000256" key="12">
    <source>
        <dbReference type="ARBA" id="ARBA00072676"/>
    </source>
</evidence>
<dbReference type="GO" id="GO:0043565">
    <property type="term" value="F:sequence-specific DNA binding"/>
    <property type="evidence" value="ECO:0007669"/>
    <property type="project" value="InterPro"/>
</dbReference>
<dbReference type="SUPFAM" id="SSF57716">
    <property type="entry name" value="Glucocorticoid receptor-like (DNA-binding domain)"/>
    <property type="match status" value="1"/>
</dbReference>
<comment type="similarity">
    <text evidence="2">Belongs to the nuclear hormone receptor family. NR1 subfamily.</text>
</comment>
<evidence type="ECO:0000256" key="5">
    <source>
        <dbReference type="ARBA" id="ARBA00022833"/>
    </source>
</evidence>
<dbReference type="Proteomes" id="UP001187531">
    <property type="component" value="Unassembled WGS sequence"/>
</dbReference>
<dbReference type="CDD" id="cd07165">
    <property type="entry name" value="NR_DBD_DmE78_like"/>
    <property type="match status" value="1"/>
</dbReference>
<evidence type="ECO:0000256" key="11">
    <source>
        <dbReference type="ARBA" id="ARBA00055215"/>
    </source>
</evidence>
<keyword evidence="5 14" id="KW-0862">Zinc</keyword>
<dbReference type="PROSITE" id="PS00031">
    <property type="entry name" value="NUCLEAR_REC_DBD_1"/>
    <property type="match status" value="1"/>
</dbReference>
<dbReference type="Pfam" id="PF00105">
    <property type="entry name" value="zf-C4"/>
    <property type="match status" value="1"/>
</dbReference>
<evidence type="ECO:0000256" key="8">
    <source>
        <dbReference type="ARBA" id="ARBA00023163"/>
    </source>
</evidence>
<evidence type="ECO:0000256" key="6">
    <source>
        <dbReference type="ARBA" id="ARBA00023015"/>
    </source>
</evidence>
<dbReference type="Gene3D" id="1.10.565.10">
    <property type="entry name" value="Retinoid X Receptor"/>
    <property type="match status" value="1"/>
</dbReference>
<keyword evidence="8 14" id="KW-0804">Transcription</keyword>
<keyword evidence="3 14" id="KW-0479">Metal-binding</keyword>
<dbReference type="PRINTS" id="PR00398">
    <property type="entry name" value="STRDHORMONER"/>
</dbReference>
<dbReference type="PRINTS" id="PR00546">
    <property type="entry name" value="THYROIDHORMR"/>
</dbReference>
<evidence type="ECO:0000256" key="7">
    <source>
        <dbReference type="ARBA" id="ARBA00023125"/>
    </source>
</evidence>
<dbReference type="AlphaFoldDB" id="A0AA88I094"/>
<dbReference type="SMART" id="SM00430">
    <property type="entry name" value="HOLI"/>
    <property type="match status" value="1"/>
</dbReference>
<gene>
    <name evidence="19" type="ORF">QYM36_010313</name>
</gene>
<evidence type="ECO:0000256" key="4">
    <source>
        <dbReference type="ARBA" id="ARBA00022771"/>
    </source>
</evidence>
<proteinExistence type="inferred from homology"/>
<dbReference type="InterPro" id="IPR001728">
    <property type="entry name" value="ThyrH_rcpt"/>
</dbReference>
<dbReference type="Pfam" id="PF00104">
    <property type="entry name" value="Hormone_recep"/>
    <property type="match status" value="1"/>
</dbReference>
<feature type="domain" description="Nuclear receptor" evidence="17">
    <location>
        <begin position="167"/>
        <end position="242"/>
    </location>
</feature>
<evidence type="ECO:0000256" key="16">
    <source>
        <dbReference type="SAM" id="Phobius"/>
    </source>
</evidence>
<evidence type="ECO:0000313" key="19">
    <source>
        <dbReference type="EMBL" id="KAK2715696.1"/>
    </source>
</evidence>
<evidence type="ECO:0000256" key="14">
    <source>
        <dbReference type="RuleBase" id="RU004334"/>
    </source>
</evidence>
<dbReference type="FunFam" id="3.30.50.10:FF:000003">
    <property type="entry name" value="Nuclear orphan receptor ROR-beta"/>
    <property type="match status" value="1"/>
</dbReference>
<dbReference type="InterPro" id="IPR001723">
    <property type="entry name" value="Nuclear_hrmn_rcpt"/>
</dbReference>
<feature type="transmembrane region" description="Helical" evidence="16">
    <location>
        <begin position="487"/>
        <end position="507"/>
    </location>
</feature>
<keyword evidence="16" id="KW-0472">Membrane</keyword>
<organism evidence="19 20">
    <name type="scientific">Artemia franciscana</name>
    <name type="common">Brine shrimp</name>
    <name type="synonym">Artemia sanfranciscana</name>
    <dbReference type="NCBI Taxonomy" id="6661"/>
    <lineage>
        <taxon>Eukaryota</taxon>
        <taxon>Metazoa</taxon>
        <taxon>Ecdysozoa</taxon>
        <taxon>Arthropoda</taxon>
        <taxon>Crustacea</taxon>
        <taxon>Branchiopoda</taxon>
        <taxon>Anostraca</taxon>
        <taxon>Artemiidae</taxon>
        <taxon>Artemia</taxon>
    </lineage>
</organism>
<comment type="function">
    <text evidence="11">Putative receptor whose ligand is not yet known.</text>
</comment>
<keyword evidence="16" id="KW-1133">Transmembrane helix</keyword>
<dbReference type="Gene3D" id="3.30.50.10">
    <property type="entry name" value="Erythroid Transcription Factor GATA-1, subunit A"/>
    <property type="match status" value="1"/>
</dbReference>
<keyword evidence="16" id="KW-0812">Transmembrane</keyword>
<keyword evidence="6 14" id="KW-0805">Transcription regulation</keyword>
<dbReference type="InterPro" id="IPR000536">
    <property type="entry name" value="Nucl_hrmn_rcpt_lig-bd"/>
</dbReference>
<dbReference type="PANTHER" id="PTHR45805:SF10">
    <property type="entry name" value="ECDYSONE-INDUCED PROTEIN 78C"/>
    <property type="match status" value="1"/>
</dbReference>
<dbReference type="EMBL" id="JAVRJZ010000012">
    <property type="protein sequence ID" value="KAK2715696.1"/>
    <property type="molecule type" value="Genomic_DNA"/>
</dbReference>
<dbReference type="SMART" id="SM00399">
    <property type="entry name" value="ZnF_C4"/>
    <property type="match status" value="1"/>
</dbReference>
<feature type="region of interest" description="Disordered" evidence="15">
    <location>
        <begin position="245"/>
        <end position="269"/>
    </location>
</feature>
<protein>
    <recommendedName>
        <fullName evidence="12">Probable nuclear hormone receptor HR3</fullName>
    </recommendedName>
    <alternativeName>
        <fullName evidence="13">Nuclear receptor subfamily 1 group F member 4</fullName>
    </alternativeName>
</protein>
<comment type="subcellular location">
    <subcellularLocation>
        <location evidence="1 14">Nucleus</location>
    </subcellularLocation>
</comment>
<evidence type="ECO:0000256" key="1">
    <source>
        <dbReference type="ARBA" id="ARBA00004123"/>
    </source>
</evidence>
<keyword evidence="9 14" id="KW-0675">Receptor</keyword>
<accession>A0AA88I094</accession>
<sequence>MYVTKAMDIFKMDQTIQIGPLDQSKQVTSDVSFGTGSDFGINFFAPDSPQNGPPPPYIKKEELESPSCIYDDLSPEGGYGNDDQIDGLNNNVKQEYRTFVDVSFASAHSLYEQGNTVQTIKRECLHSSGNTSLGNSSEAVTQQHSVLLKAAEQVQSSSESASSSKHFVPCKVCGDKASGYHYGVTSCEGCKGFFRRSIQKQIEYRCLREGKCLVMRLNRNRCQFCRFKKCLAVGMSRDSVRYGRVPKRAREKAEQENSDSFGSGGPEEEREFHRDFSILSEREDVKNSPLYDLIRAVTQAHHAYCSYTEEKTRNLHRKPIEVIPITGPTSPGMPTSTMESSENHRLALFSAFAKQIHPSISQVVEFAKRVPAFMDLSREDQLILIKLGFIELWMCHSARMVSTADGTLTFPDGSIITQRQLENVFNADFVSSYFNFASTFASHNLNETEMALYTALVLFNSERAGVTDVKAINATQERIQEALNFQVLFLFMFLPCIDMVVANVVALY</sequence>
<evidence type="ECO:0000256" key="9">
    <source>
        <dbReference type="ARBA" id="ARBA00023170"/>
    </source>
</evidence>
<dbReference type="SUPFAM" id="SSF48508">
    <property type="entry name" value="Nuclear receptor ligand-binding domain"/>
    <property type="match status" value="1"/>
</dbReference>
<keyword evidence="4 14" id="KW-0863">Zinc-finger</keyword>
<dbReference type="InterPro" id="IPR035500">
    <property type="entry name" value="NHR-like_dom_sf"/>
</dbReference>
<evidence type="ECO:0000256" key="10">
    <source>
        <dbReference type="ARBA" id="ARBA00023242"/>
    </source>
</evidence>
<keyword evidence="10 14" id="KW-0539">Nucleus</keyword>
<dbReference type="InterPro" id="IPR013088">
    <property type="entry name" value="Znf_NHR/GATA"/>
</dbReference>
<evidence type="ECO:0000259" key="18">
    <source>
        <dbReference type="PROSITE" id="PS51843"/>
    </source>
</evidence>
<evidence type="ECO:0000259" key="17">
    <source>
        <dbReference type="PROSITE" id="PS51030"/>
    </source>
</evidence>
<dbReference type="GO" id="GO:0005634">
    <property type="term" value="C:nucleus"/>
    <property type="evidence" value="ECO:0007669"/>
    <property type="project" value="UniProtKB-SubCell"/>
</dbReference>
<dbReference type="PROSITE" id="PS51030">
    <property type="entry name" value="NUCLEAR_REC_DBD_2"/>
    <property type="match status" value="1"/>
</dbReference>